<dbReference type="InterPro" id="IPR002347">
    <property type="entry name" value="SDR_fam"/>
</dbReference>
<name>A0A562JC95_9BACI</name>
<keyword evidence="4" id="KW-1185">Reference proteome</keyword>
<evidence type="ECO:0000256" key="1">
    <source>
        <dbReference type="ARBA" id="ARBA00006484"/>
    </source>
</evidence>
<dbReference type="InterPro" id="IPR036291">
    <property type="entry name" value="NAD(P)-bd_dom_sf"/>
</dbReference>
<dbReference type="AlphaFoldDB" id="A0A562JC95"/>
<accession>A0A562JC95</accession>
<evidence type="ECO:0000313" key="3">
    <source>
        <dbReference type="EMBL" id="TWH80846.1"/>
    </source>
</evidence>
<dbReference type="Pfam" id="PF13561">
    <property type="entry name" value="adh_short_C2"/>
    <property type="match status" value="1"/>
</dbReference>
<dbReference type="RefSeq" id="WP_277875357.1">
    <property type="nucleotide sequence ID" value="NZ_CBCSDC010000021.1"/>
</dbReference>
<dbReference type="Proteomes" id="UP000318667">
    <property type="component" value="Unassembled WGS sequence"/>
</dbReference>
<dbReference type="Gene3D" id="3.40.50.720">
    <property type="entry name" value="NAD(P)-binding Rossmann-like Domain"/>
    <property type="match status" value="1"/>
</dbReference>
<reference evidence="3 4" key="1">
    <citation type="journal article" date="2015" name="Stand. Genomic Sci.">
        <title>Genomic Encyclopedia of Bacterial and Archaeal Type Strains, Phase III: the genomes of soil and plant-associated and newly described type strains.</title>
        <authorList>
            <person name="Whitman W.B."/>
            <person name="Woyke T."/>
            <person name="Klenk H.P."/>
            <person name="Zhou Y."/>
            <person name="Lilburn T.G."/>
            <person name="Beck B.J."/>
            <person name="De Vos P."/>
            <person name="Vandamme P."/>
            <person name="Eisen J.A."/>
            <person name="Garrity G."/>
            <person name="Hugenholtz P."/>
            <person name="Kyrpides N.C."/>
        </authorList>
    </citation>
    <scope>NUCLEOTIDE SEQUENCE [LARGE SCALE GENOMIC DNA]</scope>
    <source>
        <strain evidence="3 4">CGMCC 1.10115</strain>
    </source>
</reference>
<dbReference type="SUPFAM" id="SSF51735">
    <property type="entry name" value="NAD(P)-binding Rossmann-fold domains"/>
    <property type="match status" value="1"/>
</dbReference>
<gene>
    <name evidence="3" type="ORF">IQ19_04591</name>
</gene>
<dbReference type="PRINTS" id="PR00081">
    <property type="entry name" value="GDHRDH"/>
</dbReference>
<organism evidence="3 4">
    <name type="scientific">Cytobacillus oceanisediminis</name>
    <dbReference type="NCBI Taxonomy" id="665099"/>
    <lineage>
        <taxon>Bacteria</taxon>
        <taxon>Bacillati</taxon>
        <taxon>Bacillota</taxon>
        <taxon>Bacilli</taxon>
        <taxon>Bacillales</taxon>
        <taxon>Bacillaceae</taxon>
        <taxon>Cytobacillus</taxon>
    </lineage>
</organism>
<dbReference type="EMBL" id="VLKI01000019">
    <property type="protein sequence ID" value="TWH80846.1"/>
    <property type="molecule type" value="Genomic_DNA"/>
</dbReference>
<keyword evidence="2" id="KW-0560">Oxidoreductase</keyword>
<dbReference type="PANTHER" id="PTHR42760">
    <property type="entry name" value="SHORT-CHAIN DEHYDROGENASES/REDUCTASES FAMILY MEMBER"/>
    <property type="match status" value="1"/>
</dbReference>
<sequence length="80" mass="8729">MKGFIKSSYFGITRSLSVEVAHLGITVNAINPGPTDSAWMNEEIRNHLLPKFPMGRIGQPEDVANLAAFLASEDAKWITG</sequence>
<comment type="caution">
    <text evidence="3">The sequence shown here is derived from an EMBL/GenBank/DDBJ whole genome shotgun (WGS) entry which is preliminary data.</text>
</comment>
<proteinExistence type="inferred from homology"/>
<dbReference type="PANTHER" id="PTHR42760:SF133">
    <property type="entry name" value="3-OXOACYL-[ACYL-CARRIER-PROTEIN] REDUCTASE"/>
    <property type="match status" value="1"/>
</dbReference>
<dbReference type="GeneID" id="65405677"/>
<comment type="similarity">
    <text evidence="1">Belongs to the short-chain dehydrogenases/reductases (SDR) family.</text>
</comment>
<dbReference type="GO" id="GO:0048038">
    <property type="term" value="F:quinone binding"/>
    <property type="evidence" value="ECO:0007669"/>
    <property type="project" value="TreeGrafter"/>
</dbReference>
<evidence type="ECO:0000256" key="2">
    <source>
        <dbReference type="ARBA" id="ARBA00023002"/>
    </source>
</evidence>
<protein>
    <submittedName>
        <fullName evidence="3">3-oxoacyl-[acyl-carrier protein] reductase</fullName>
    </submittedName>
</protein>
<dbReference type="GO" id="GO:0006633">
    <property type="term" value="P:fatty acid biosynthetic process"/>
    <property type="evidence" value="ECO:0007669"/>
    <property type="project" value="TreeGrafter"/>
</dbReference>
<evidence type="ECO:0000313" key="4">
    <source>
        <dbReference type="Proteomes" id="UP000318667"/>
    </source>
</evidence>
<dbReference type="GO" id="GO:0016616">
    <property type="term" value="F:oxidoreductase activity, acting on the CH-OH group of donors, NAD or NADP as acceptor"/>
    <property type="evidence" value="ECO:0007669"/>
    <property type="project" value="TreeGrafter"/>
</dbReference>